<accession>A0A164EGF3</accession>
<dbReference type="EMBL" id="LRGB01023765">
    <property type="protein sequence ID" value="KZR96762.1"/>
    <property type="molecule type" value="Genomic_DNA"/>
</dbReference>
<dbReference type="AlphaFoldDB" id="A0A164EGF3"/>
<organism evidence="1 2">
    <name type="scientific">Daphnia magna</name>
    <dbReference type="NCBI Taxonomy" id="35525"/>
    <lineage>
        <taxon>Eukaryota</taxon>
        <taxon>Metazoa</taxon>
        <taxon>Ecdysozoa</taxon>
        <taxon>Arthropoda</taxon>
        <taxon>Crustacea</taxon>
        <taxon>Branchiopoda</taxon>
        <taxon>Diplostraca</taxon>
        <taxon>Cladocera</taxon>
        <taxon>Anomopoda</taxon>
        <taxon>Daphniidae</taxon>
        <taxon>Daphnia</taxon>
    </lineage>
</organism>
<feature type="non-terminal residue" evidence="1">
    <location>
        <position position="88"/>
    </location>
</feature>
<dbReference type="Proteomes" id="UP000076858">
    <property type="component" value="Unassembled WGS sequence"/>
</dbReference>
<proteinExistence type="predicted"/>
<evidence type="ECO:0000313" key="2">
    <source>
        <dbReference type="Proteomes" id="UP000076858"/>
    </source>
</evidence>
<comment type="caution">
    <text evidence="1">The sequence shown here is derived from an EMBL/GenBank/DDBJ whole genome shotgun (WGS) entry which is preliminary data.</text>
</comment>
<evidence type="ECO:0000313" key="1">
    <source>
        <dbReference type="EMBL" id="KZR96762.1"/>
    </source>
</evidence>
<sequence>IAVTAHQGRQGQKIVTVIYGKDTVELDPTGYVTINGDKKEFKNLDKESHFEIREEGAKEIKAVVYPHPDSLIMEIKNMHLFIKVQGSH</sequence>
<reference evidence="1 2" key="1">
    <citation type="submission" date="2016-03" db="EMBL/GenBank/DDBJ databases">
        <title>EvidentialGene: Evidence-directed Construction of Genes on Genomes.</title>
        <authorList>
            <person name="Gilbert D.G."/>
            <person name="Choi J.-H."/>
            <person name="Mockaitis K."/>
            <person name="Colbourne J."/>
            <person name="Pfrender M."/>
        </authorList>
    </citation>
    <scope>NUCLEOTIDE SEQUENCE [LARGE SCALE GENOMIC DNA]</scope>
    <source>
        <strain evidence="1 2">Xinb3</strain>
        <tissue evidence="1">Complete organism</tissue>
    </source>
</reference>
<gene>
    <name evidence="1" type="ORF">APZ42_008709</name>
</gene>
<protein>
    <submittedName>
        <fullName evidence="1">Uncharacterized protein</fullName>
    </submittedName>
</protein>
<name>A0A164EGF3_9CRUS</name>
<keyword evidence="2" id="KW-1185">Reference proteome</keyword>
<feature type="non-terminal residue" evidence="1">
    <location>
        <position position="1"/>
    </location>
</feature>